<proteinExistence type="predicted"/>
<reference evidence="1 2" key="1">
    <citation type="submission" date="2016-11" db="EMBL/GenBank/DDBJ databases">
        <authorList>
            <person name="Manzoor S."/>
        </authorList>
    </citation>
    <scope>NUCLEOTIDE SEQUENCE [LARGE SCALE GENOMIC DNA]</scope>
    <source>
        <strain evidence="1">Clostridium ultunense strain Esp</strain>
    </source>
</reference>
<protein>
    <submittedName>
        <fullName evidence="1">Uncharacterized protein</fullName>
    </submittedName>
</protein>
<dbReference type="Proteomes" id="UP000245423">
    <property type="component" value="Chromosome 1"/>
</dbReference>
<organism evidence="1 2">
    <name type="scientific">[Clostridium] ultunense Esp</name>
    <dbReference type="NCBI Taxonomy" id="1288971"/>
    <lineage>
        <taxon>Bacteria</taxon>
        <taxon>Bacillati</taxon>
        <taxon>Bacillota</taxon>
        <taxon>Tissierellia</taxon>
        <taxon>Tissierellales</taxon>
        <taxon>Tepidimicrobiaceae</taxon>
        <taxon>Schnuerera</taxon>
    </lineage>
</organism>
<dbReference type="RefSeq" id="WP_243473899.1">
    <property type="nucleotide sequence ID" value="NZ_LT669839.1"/>
</dbReference>
<gene>
    <name evidence="1" type="ORF">CUESP1_2498</name>
</gene>
<sequence>MELIKESALSLGATKDEIEAEIVEENSFNMVRGFYTTGKNIRIKAQVKPGLIHELRSDMND</sequence>
<evidence type="ECO:0000313" key="1">
    <source>
        <dbReference type="EMBL" id="SHD77844.1"/>
    </source>
</evidence>
<accession>A0A1M4PQQ9</accession>
<keyword evidence="2" id="KW-1185">Reference proteome</keyword>
<evidence type="ECO:0000313" key="2">
    <source>
        <dbReference type="Proteomes" id="UP000245423"/>
    </source>
</evidence>
<name>A0A1M4PQQ9_9FIRM</name>
<dbReference type="EMBL" id="LT669839">
    <property type="protein sequence ID" value="SHD77844.1"/>
    <property type="molecule type" value="Genomic_DNA"/>
</dbReference>
<dbReference type="AlphaFoldDB" id="A0A1M4PQQ9"/>